<dbReference type="EMBL" id="VUNS01000046">
    <property type="protein sequence ID" value="MST99666.1"/>
    <property type="molecule type" value="Genomic_DNA"/>
</dbReference>
<name>A0A844G8H3_9BACT</name>
<feature type="domain" description="Gfo/Idh/MocA-like oxidoreductase N-terminal" evidence="2">
    <location>
        <begin position="300"/>
        <end position="416"/>
    </location>
</feature>
<dbReference type="SUPFAM" id="SSF51658">
    <property type="entry name" value="Xylose isomerase-like"/>
    <property type="match status" value="1"/>
</dbReference>
<dbReference type="InterPro" id="IPR055170">
    <property type="entry name" value="GFO_IDH_MocA-like_dom"/>
</dbReference>
<evidence type="ECO:0000259" key="3">
    <source>
        <dbReference type="Pfam" id="PF22725"/>
    </source>
</evidence>
<dbReference type="InterPro" id="IPR013022">
    <property type="entry name" value="Xyl_isomerase-like_TIM-brl"/>
</dbReference>
<proteinExistence type="predicted"/>
<dbReference type="Pfam" id="PF22725">
    <property type="entry name" value="GFO_IDH_MocA_C3"/>
    <property type="match status" value="1"/>
</dbReference>
<dbReference type="InterPro" id="IPR036291">
    <property type="entry name" value="NAD(P)-bd_dom_sf"/>
</dbReference>
<evidence type="ECO:0000259" key="2">
    <source>
        <dbReference type="Pfam" id="PF01408"/>
    </source>
</evidence>
<dbReference type="RefSeq" id="WP_154420833.1">
    <property type="nucleotide sequence ID" value="NZ_VUNS01000046.1"/>
</dbReference>
<dbReference type="Pfam" id="PF01261">
    <property type="entry name" value="AP_endonuc_2"/>
    <property type="match status" value="1"/>
</dbReference>
<dbReference type="PANTHER" id="PTHR43708:SF8">
    <property type="entry name" value="OXIDOREDUCTASE"/>
    <property type="match status" value="1"/>
</dbReference>
<feature type="domain" description="Xylose isomerase-like TIM barrel" evidence="1">
    <location>
        <begin position="20"/>
        <end position="268"/>
    </location>
</feature>
<dbReference type="SUPFAM" id="SSF51735">
    <property type="entry name" value="NAD(P)-binding Rossmann-fold domains"/>
    <property type="match status" value="1"/>
</dbReference>
<organism evidence="4 5">
    <name type="scientific">Victivallis lenta</name>
    <dbReference type="NCBI Taxonomy" id="2606640"/>
    <lineage>
        <taxon>Bacteria</taxon>
        <taxon>Pseudomonadati</taxon>
        <taxon>Lentisphaerota</taxon>
        <taxon>Lentisphaeria</taxon>
        <taxon>Victivallales</taxon>
        <taxon>Victivallaceae</taxon>
        <taxon>Victivallis</taxon>
    </lineage>
</organism>
<feature type="domain" description="GFO/IDH/MocA-like oxidoreductase" evidence="3">
    <location>
        <begin position="425"/>
        <end position="549"/>
    </location>
</feature>
<sequence length="630" mass="70781">MKLSVFTDETGLDLEKAIPLIRKWGLNYVDLRSRIFQRPIEKLTDEQLADVKKLLDANGLKAACIQSSLGKVHLPDKERLKEENEKLDRIIAASQILECNLVRSFFFWQPPDGQEKAGIGELAVRPDVLAQVMELFLPFAEKAQKAGLLFAFENCGCTKEECFRMIEALDVPGWGFAWDPKNSWMHDKAERENDLDAYCRKIAERTNCVHVKSTGSIWFSDNFDPIPYEKIFSVLEEAGFNGPVSLETHNFNPDLANAEACEQVLEVVRKAWPSAAAGAQQERCSLTPAAAVRDYAGNPVRFGVVGLGMGHNRASEMAEIPGIRLVQVCDLREDRRKRTSEALHVPATPDFSEMLGNPEIEAVMIMNETGRHAELALQALNAGKHVLLTKPMEMSLNSCDEMIALAKEKNLLLALDHCRRLRPSVQSLKAAHEAGFFGRPLSASVTLKVNRTMDYFRENGGWRGTRELDGGVLCNQTIHHLDELLFIFGMPEAVRCDTWTQTHEIEMEDLGLAVWKYAGGMIVNICATTSYPQASWYYQMEIHGTKGAYIHREGGAEKKPESLYFQNNNWTKTAPDPRECAWLNSMDNFASALRCGTPLLTTPQEGRNAVRMINAMYESAYEKNGGWMRI</sequence>
<dbReference type="GO" id="GO:0000166">
    <property type="term" value="F:nucleotide binding"/>
    <property type="evidence" value="ECO:0007669"/>
    <property type="project" value="InterPro"/>
</dbReference>
<dbReference type="Gene3D" id="3.40.50.720">
    <property type="entry name" value="NAD(P)-binding Rossmann-like Domain"/>
    <property type="match status" value="1"/>
</dbReference>
<dbReference type="PANTHER" id="PTHR43708">
    <property type="entry name" value="CONSERVED EXPRESSED OXIDOREDUCTASE (EUROFUNG)"/>
    <property type="match status" value="1"/>
</dbReference>
<dbReference type="SUPFAM" id="SSF55347">
    <property type="entry name" value="Glyceraldehyde-3-phosphate dehydrogenase-like, C-terminal domain"/>
    <property type="match status" value="1"/>
</dbReference>
<dbReference type="Gene3D" id="3.30.360.10">
    <property type="entry name" value="Dihydrodipicolinate Reductase, domain 2"/>
    <property type="match status" value="1"/>
</dbReference>
<dbReference type="Pfam" id="PF01408">
    <property type="entry name" value="GFO_IDH_MocA"/>
    <property type="match status" value="1"/>
</dbReference>
<protein>
    <submittedName>
        <fullName evidence="4">TIM barrel protein</fullName>
    </submittedName>
</protein>
<dbReference type="AlphaFoldDB" id="A0A844G8H3"/>
<dbReference type="InterPro" id="IPR051317">
    <property type="entry name" value="Gfo/Idh/MocA_oxidoreduct"/>
</dbReference>
<dbReference type="Gene3D" id="3.20.20.150">
    <property type="entry name" value="Divalent-metal-dependent TIM barrel enzymes"/>
    <property type="match status" value="1"/>
</dbReference>
<evidence type="ECO:0000259" key="1">
    <source>
        <dbReference type="Pfam" id="PF01261"/>
    </source>
</evidence>
<dbReference type="Proteomes" id="UP000435649">
    <property type="component" value="Unassembled WGS sequence"/>
</dbReference>
<reference evidence="4 5" key="1">
    <citation type="submission" date="2019-08" db="EMBL/GenBank/DDBJ databases">
        <title>In-depth cultivation of the pig gut microbiome towards novel bacterial diversity and tailored functional studies.</title>
        <authorList>
            <person name="Wylensek D."/>
            <person name="Hitch T.C.A."/>
            <person name="Clavel T."/>
        </authorList>
    </citation>
    <scope>NUCLEOTIDE SEQUENCE [LARGE SCALE GENOMIC DNA]</scope>
    <source>
        <strain evidence="4 5">BBE-744-WT-12</strain>
    </source>
</reference>
<evidence type="ECO:0000313" key="4">
    <source>
        <dbReference type="EMBL" id="MST99666.1"/>
    </source>
</evidence>
<keyword evidence="5" id="KW-1185">Reference proteome</keyword>
<comment type="caution">
    <text evidence="4">The sequence shown here is derived from an EMBL/GenBank/DDBJ whole genome shotgun (WGS) entry which is preliminary data.</text>
</comment>
<accession>A0A844G8H3</accession>
<gene>
    <name evidence="4" type="ORF">FYJ85_21790</name>
</gene>
<dbReference type="InterPro" id="IPR036237">
    <property type="entry name" value="Xyl_isomerase-like_sf"/>
</dbReference>
<evidence type="ECO:0000313" key="5">
    <source>
        <dbReference type="Proteomes" id="UP000435649"/>
    </source>
</evidence>
<dbReference type="InterPro" id="IPR000683">
    <property type="entry name" value="Gfo/Idh/MocA-like_OxRdtase_N"/>
</dbReference>